<protein>
    <recommendedName>
        <fullName evidence="9">Transport permease protein</fullName>
    </recommendedName>
</protein>
<evidence type="ECO:0000256" key="2">
    <source>
        <dbReference type="ARBA" id="ARBA00007783"/>
    </source>
</evidence>
<comment type="subcellular location">
    <subcellularLocation>
        <location evidence="1">Cell inner membrane</location>
        <topology evidence="1">Multi-pass membrane protein</topology>
    </subcellularLocation>
    <subcellularLocation>
        <location evidence="9">Cell membrane</location>
        <topology evidence="9">Multi-pass membrane protein</topology>
    </subcellularLocation>
</comment>
<evidence type="ECO:0000256" key="6">
    <source>
        <dbReference type="ARBA" id="ARBA00022692"/>
    </source>
</evidence>
<dbReference type="PROSITE" id="PS51012">
    <property type="entry name" value="ABC_TM2"/>
    <property type="match status" value="1"/>
</dbReference>
<feature type="transmembrane region" description="Helical" evidence="9">
    <location>
        <begin position="116"/>
        <end position="144"/>
    </location>
</feature>
<evidence type="ECO:0000313" key="11">
    <source>
        <dbReference type="EMBL" id="KKS85457.1"/>
    </source>
</evidence>
<dbReference type="InterPro" id="IPR047817">
    <property type="entry name" value="ABC2_TM_bact-type"/>
</dbReference>
<keyword evidence="3 9" id="KW-0813">Transport</keyword>
<dbReference type="GO" id="GO:0015920">
    <property type="term" value="P:lipopolysaccharide transport"/>
    <property type="evidence" value="ECO:0007669"/>
    <property type="project" value="TreeGrafter"/>
</dbReference>
<feature type="transmembrane region" description="Helical" evidence="9">
    <location>
        <begin position="239"/>
        <end position="262"/>
    </location>
</feature>
<keyword evidence="4 9" id="KW-1003">Cell membrane</keyword>
<keyword evidence="6 9" id="KW-0812">Transmembrane</keyword>
<comment type="similarity">
    <text evidence="2 9">Belongs to the ABC-2 integral membrane protein family.</text>
</comment>
<evidence type="ECO:0000256" key="9">
    <source>
        <dbReference type="RuleBase" id="RU361157"/>
    </source>
</evidence>
<dbReference type="PATRIC" id="fig|1618436.3.peg.420"/>
<accession>A0A0G1CIZ0</accession>
<feature type="transmembrane region" description="Helical" evidence="9">
    <location>
        <begin position="184"/>
        <end position="203"/>
    </location>
</feature>
<feature type="domain" description="ABC transmembrane type-2" evidence="10">
    <location>
        <begin position="43"/>
        <end position="263"/>
    </location>
</feature>
<dbReference type="InterPro" id="IPR013525">
    <property type="entry name" value="ABC2_TM"/>
</dbReference>
<keyword evidence="8 9" id="KW-0472">Membrane</keyword>
<name>A0A0G1CIZ0_9BACT</name>
<reference evidence="11 12" key="1">
    <citation type="journal article" date="2015" name="Nature">
        <title>rRNA introns, odd ribosomes, and small enigmatic genomes across a large radiation of phyla.</title>
        <authorList>
            <person name="Brown C.T."/>
            <person name="Hug L.A."/>
            <person name="Thomas B.C."/>
            <person name="Sharon I."/>
            <person name="Castelle C.J."/>
            <person name="Singh A."/>
            <person name="Wilkins M.J."/>
            <person name="Williams K.H."/>
            <person name="Banfield J.F."/>
        </authorList>
    </citation>
    <scope>NUCLEOTIDE SEQUENCE [LARGE SCALE GENOMIC DNA]</scope>
</reference>
<feature type="transmembrane region" description="Helical" evidence="9">
    <location>
        <begin position="76"/>
        <end position="95"/>
    </location>
</feature>
<dbReference type="GO" id="GO:0005886">
    <property type="term" value="C:plasma membrane"/>
    <property type="evidence" value="ECO:0007669"/>
    <property type="project" value="UniProtKB-SubCell"/>
</dbReference>
<organism evidence="11 12">
    <name type="scientific">Candidatus Gottesmanbacteria bacterium GW2011_GWA1_43_11</name>
    <dbReference type="NCBI Taxonomy" id="1618436"/>
    <lineage>
        <taxon>Bacteria</taxon>
        <taxon>Candidatus Gottesmaniibacteriota</taxon>
    </lineage>
</organism>
<keyword evidence="5" id="KW-0997">Cell inner membrane</keyword>
<evidence type="ECO:0000256" key="4">
    <source>
        <dbReference type="ARBA" id="ARBA00022475"/>
    </source>
</evidence>
<dbReference type="EMBL" id="LCFB01000007">
    <property type="protein sequence ID" value="KKS85457.1"/>
    <property type="molecule type" value="Genomic_DNA"/>
</dbReference>
<evidence type="ECO:0000313" key="12">
    <source>
        <dbReference type="Proteomes" id="UP000034543"/>
    </source>
</evidence>
<evidence type="ECO:0000256" key="3">
    <source>
        <dbReference type="ARBA" id="ARBA00022448"/>
    </source>
</evidence>
<comment type="caution">
    <text evidence="11">The sequence shown here is derived from an EMBL/GenBank/DDBJ whole genome shotgun (WGS) entry which is preliminary data.</text>
</comment>
<gene>
    <name evidence="11" type="ORF">UV59_C0007G0040</name>
</gene>
<dbReference type="Proteomes" id="UP000034543">
    <property type="component" value="Unassembled WGS sequence"/>
</dbReference>
<evidence type="ECO:0000256" key="7">
    <source>
        <dbReference type="ARBA" id="ARBA00022989"/>
    </source>
</evidence>
<keyword evidence="7 9" id="KW-1133">Transmembrane helix</keyword>
<dbReference type="STRING" id="1618436.UV59_C0007G0040"/>
<evidence type="ECO:0000256" key="1">
    <source>
        <dbReference type="ARBA" id="ARBA00004429"/>
    </source>
</evidence>
<feature type="transmembrane region" description="Helical" evidence="9">
    <location>
        <begin position="150"/>
        <end position="177"/>
    </location>
</feature>
<evidence type="ECO:0000256" key="8">
    <source>
        <dbReference type="ARBA" id="ARBA00023136"/>
    </source>
</evidence>
<dbReference type="AlphaFoldDB" id="A0A0G1CIZ0"/>
<evidence type="ECO:0000256" key="5">
    <source>
        <dbReference type="ARBA" id="ARBA00022519"/>
    </source>
</evidence>
<dbReference type="PANTHER" id="PTHR30413">
    <property type="entry name" value="INNER MEMBRANE TRANSPORT PERMEASE"/>
    <property type="match status" value="1"/>
</dbReference>
<dbReference type="PANTHER" id="PTHR30413:SF8">
    <property type="entry name" value="TRANSPORT PERMEASE PROTEIN"/>
    <property type="match status" value="1"/>
</dbReference>
<feature type="transmembrane region" description="Helical" evidence="9">
    <location>
        <begin position="45"/>
        <end position="64"/>
    </location>
</feature>
<dbReference type="Pfam" id="PF01061">
    <property type="entry name" value="ABC2_membrane"/>
    <property type="match status" value="1"/>
</dbReference>
<proteinExistence type="inferred from homology"/>
<evidence type="ECO:0000259" key="10">
    <source>
        <dbReference type="PROSITE" id="PS51012"/>
    </source>
</evidence>
<sequence>MAIIYTPQGNVRLSLYGDIWRYRELFYFLLWRDIKVRYKQTSVGIFWAILQPFLMMLIFTLVFGSLGQAALVGIPYPVYAFSGLIFWNLFSRSITSASESMLANKSLIKNNAFPRIILPFVSILINLLDYFAAFTVLVLLFIFFRIQLPLVGLVMLILPLILTVFLSVGIGAVFAVLNIAYKDVKFLIPFLLQLWLFLTPAIYGGGFVSEQYRIVLAINPLTGIIQIVHNVLLGLPVDITAIMLSLALCVGIGSGGLLFFSIKEKKYLDIL</sequence>
<dbReference type="GO" id="GO:0140359">
    <property type="term" value="F:ABC-type transporter activity"/>
    <property type="evidence" value="ECO:0007669"/>
    <property type="project" value="InterPro"/>
</dbReference>